<evidence type="ECO:0000313" key="10">
    <source>
        <dbReference type="Proteomes" id="UP001055439"/>
    </source>
</evidence>
<feature type="domain" description="Thioredoxin-like fold" evidence="8">
    <location>
        <begin position="369"/>
        <end position="463"/>
    </location>
</feature>
<feature type="domain" description="Thioredoxin-like fold" evidence="8">
    <location>
        <begin position="59"/>
        <end position="132"/>
    </location>
</feature>
<keyword evidence="3" id="KW-0560">Oxidoreductase</keyword>
<accession>A0A9E7G538</accession>
<dbReference type="EMBL" id="CP097508">
    <property type="protein sequence ID" value="URE08411.1"/>
    <property type="molecule type" value="Genomic_DNA"/>
</dbReference>
<dbReference type="InterPro" id="IPR046349">
    <property type="entry name" value="C1-like_sf"/>
</dbReference>
<dbReference type="InterPro" id="IPR012336">
    <property type="entry name" value="Thioredoxin-like_fold"/>
</dbReference>
<dbReference type="AlphaFoldDB" id="A0A9E7G538"/>
<evidence type="ECO:0000256" key="5">
    <source>
        <dbReference type="ARBA" id="ARBA00047388"/>
    </source>
</evidence>
<feature type="domain" description="Thioredoxin-like fold" evidence="8">
    <location>
        <begin position="524"/>
        <end position="617"/>
    </location>
</feature>
<comment type="catalytic activity">
    <reaction evidence="5">
        <text>[protein]-dithiol + NAD(+) = [protein]-disulfide + NADH + H(+)</text>
        <dbReference type="Rhea" id="RHEA:18749"/>
        <dbReference type="Rhea" id="RHEA-COMP:10593"/>
        <dbReference type="Rhea" id="RHEA-COMP:10594"/>
        <dbReference type="ChEBI" id="CHEBI:15378"/>
        <dbReference type="ChEBI" id="CHEBI:29950"/>
        <dbReference type="ChEBI" id="CHEBI:50058"/>
        <dbReference type="ChEBI" id="CHEBI:57540"/>
        <dbReference type="ChEBI" id="CHEBI:57945"/>
        <dbReference type="EC" id="1.8.1.8"/>
    </reaction>
</comment>
<dbReference type="InterPro" id="IPR036249">
    <property type="entry name" value="Thioredoxin-like_sf"/>
</dbReference>
<reference evidence="9" key="1">
    <citation type="submission" date="2022-05" db="EMBL/GenBank/DDBJ databases">
        <title>The Musa troglodytarum L. genome provides insights into the mechanism of non-climacteric behaviour and enrichment of carotenoids.</title>
        <authorList>
            <person name="Wang J."/>
        </authorList>
    </citation>
    <scope>NUCLEOTIDE SEQUENCE</scope>
    <source>
        <tissue evidence="9">Leaf</tissue>
    </source>
</reference>
<gene>
    <name evidence="9" type="ORF">MUK42_06281</name>
</gene>
<feature type="compositionally biased region" description="Acidic residues" evidence="7">
    <location>
        <begin position="735"/>
        <end position="773"/>
    </location>
</feature>
<dbReference type="EC" id="1.8.1.8" evidence="1"/>
<dbReference type="Pfam" id="PF13905">
    <property type="entry name" value="Thioredoxin_8"/>
    <property type="match status" value="4"/>
</dbReference>
<evidence type="ECO:0000256" key="3">
    <source>
        <dbReference type="ARBA" id="ARBA00023002"/>
    </source>
</evidence>
<dbReference type="Proteomes" id="UP001055439">
    <property type="component" value="Chromosome 6"/>
</dbReference>
<dbReference type="PANTHER" id="PTHR13871:SF96">
    <property type="entry name" value="THIOREDOXIN DOMAIN-CONTAINING PROTEIN"/>
    <property type="match status" value="1"/>
</dbReference>
<evidence type="ECO:0000313" key="9">
    <source>
        <dbReference type="EMBL" id="URE08411.1"/>
    </source>
</evidence>
<dbReference type="SUPFAM" id="SSF57889">
    <property type="entry name" value="Cysteine-rich domain"/>
    <property type="match status" value="1"/>
</dbReference>
<protein>
    <recommendedName>
        <fullName evidence="1">protein-disulfide reductase</fullName>
        <ecNumber evidence="1">1.8.1.8</ecNumber>
    </recommendedName>
</protein>
<feature type="compositionally biased region" description="Basic and acidic residues" evidence="7">
    <location>
        <begin position="720"/>
        <end position="734"/>
    </location>
</feature>
<comment type="catalytic activity">
    <reaction evidence="6">
        <text>[protein]-dithiol + NADP(+) = [protein]-disulfide + NADPH + H(+)</text>
        <dbReference type="Rhea" id="RHEA:18753"/>
        <dbReference type="Rhea" id="RHEA-COMP:10593"/>
        <dbReference type="Rhea" id="RHEA-COMP:10594"/>
        <dbReference type="ChEBI" id="CHEBI:15378"/>
        <dbReference type="ChEBI" id="CHEBI:29950"/>
        <dbReference type="ChEBI" id="CHEBI:50058"/>
        <dbReference type="ChEBI" id="CHEBI:57783"/>
        <dbReference type="ChEBI" id="CHEBI:58349"/>
        <dbReference type="EC" id="1.8.1.8"/>
    </reaction>
</comment>
<evidence type="ECO:0000256" key="2">
    <source>
        <dbReference type="ARBA" id="ARBA00022737"/>
    </source>
</evidence>
<dbReference type="SUPFAM" id="SSF52833">
    <property type="entry name" value="Thioredoxin-like"/>
    <property type="match status" value="4"/>
</dbReference>
<proteinExistence type="predicted"/>
<feature type="region of interest" description="Disordered" evidence="7">
    <location>
        <begin position="714"/>
        <end position="773"/>
    </location>
</feature>
<evidence type="ECO:0000259" key="8">
    <source>
        <dbReference type="Pfam" id="PF13905"/>
    </source>
</evidence>
<dbReference type="InterPro" id="IPR052259">
    <property type="entry name" value="Nucleoredoxin-like"/>
</dbReference>
<evidence type="ECO:0000256" key="7">
    <source>
        <dbReference type="SAM" id="MobiDB-lite"/>
    </source>
</evidence>
<evidence type="ECO:0000256" key="1">
    <source>
        <dbReference type="ARBA" id="ARBA00012612"/>
    </source>
</evidence>
<keyword evidence="4" id="KW-0520">NAD</keyword>
<evidence type="ECO:0000256" key="6">
    <source>
        <dbReference type="ARBA" id="ARBA00047804"/>
    </source>
</evidence>
<feature type="domain" description="Thioredoxin-like fold" evidence="8">
    <location>
        <begin position="204"/>
        <end position="302"/>
    </location>
</feature>
<keyword evidence="10" id="KW-1185">Reference proteome</keyword>
<keyword evidence="2" id="KW-0677">Repeat</keyword>
<name>A0A9E7G538_9LILI</name>
<dbReference type="Gene3D" id="3.40.30.10">
    <property type="entry name" value="Glutaredoxin"/>
    <property type="match status" value="4"/>
</dbReference>
<evidence type="ECO:0000256" key="4">
    <source>
        <dbReference type="ARBA" id="ARBA00023027"/>
    </source>
</evidence>
<dbReference type="GO" id="GO:0047134">
    <property type="term" value="F:protein-disulfide reductase [NAD(P)H] activity"/>
    <property type="evidence" value="ECO:0007669"/>
    <property type="project" value="UniProtKB-EC"/>
</dbReference>
<sequence>MARRREEMAEEKWHYNVVSLLSGTERDFLIRNNGEKVAISSLDGRKFGLFLSEIHYDRIITDDLIKVYNQLSSEGRDFEIVFVSCDSCEETFNMYFSDMPWLAVPFADSDTRERLHDHFGSFTEYYPDLLVIYDAAIGMVVNEEGLRAVAKYGVNGYPFTVKRYYELEAAAKKEQSLRSLLVSSSRDYLISNDGSKVAVSDLEGKIVAFYFWFNIPDKDGGPDKLTRVLAEIYRKLKEAGESFEVVLVPLDDNKSSYEQGLASMPWLAIPFEDEGCERLIRYFELWPFRLPTVLVIGADGKIMLENYDSLIDDYGVSAWEAFPFSEEQLDLLPEKARAAQTLESLLVAGDLDYVIGKEGLKVPVKELVGKTILLFFAMNGWIRCQKFLPMLIEAYHKIKRMDSAFEVIYVPMGDMNTDPGAFEFFLRMPWLAVPVGDERIGSLENTLEVGYVNTVVVIGPTGQTITNNAATSLERYGADAYPFSGERIKEVEMAQTLESLLVAGDLDYVIGKEGLKVPVKELVGKTILLFFSARGSGTCRGFLPHLIEEYHKIKRMDSAFEVVNISMDKDQDSFEEFFSGMPWLALPFGDERKKSLERTFGGGFFLPYLVVIGPTGRTSTRYATLSLATHGADAYPFSEERIKELDQKIDEMANEWPEKRKHELHKHRKLELRRYGCMYRCRDCHKIGSGWCYACNMCGFVVHPKCALKEEMKEEEEHDEERSECDGEVDKYFEDSEDLKDSEDFEDFKDSEDSEDFKDSEDSEDFKDSEDSE</sequence>
<dbReference type="PANTHER" id="PTHR13871">
    <property type="entry name" value="THIOREDOXIN"/>
    <property type="match status" value="1"/>
</dbReference>
<organism evidence="9 10">
    <name type="scientific">Musa troglodytarum</name>
    <name type="common">fe'i banana</name>
    <dbReference type="NCBI Taxonomy" id="320322"/>
    <lineage>
        <taxon>Eukaryota</taxon>
        <taxon>Viridiplantae</taxon>
        <taxon>Streptophyta</taxon>
        <taxon>Embryophyta</taxon>
        <taxon>Tracheophyta</taxon>
        <taxon>Spermatophyta</taxon>
        <taxon>Magnoliopsida</taxon>
        <taxon>Liliopsida</taxon>
        <taxon>Zingiberales</taxon>
        <taxon>Musaceae</taxon>
        <taxon>Musa</taxon>
    </lineage>
</organism>
<dbReference type="OrthoDB" id="409136at2759"/>